<proteinExistence type="predicted"/>
<dbReference type="GO" id="GO:0098632">
    <property type="term" value="F:cell-cell adhesion mediator activity"/>
    <property type="evidence" value="ECO:0007669"/>
    <property type="project" value="TreeGrafter"/>
</dbReference>
<comment type="caution">
    <text evidence="4">The sequence shown here is derived from an EMBL/GenBank/DDBJ whole genome shotgun (WGS) entry which is preliminary data.</text>
</comment>
<evidence type="ECO:0000256" key="1">
    <source>
        <dbReference type="SAM" id="Phobius"/>
    </source>
</evidence>
<reference evidence="4 5" key="1">
    <citation type="submission" date="2021-06" db="EMBL/GenBank/DDBJ databases">
        <title>Chromosome-level genome assembly of the red-tail catfish (Hemibagrus wyckioides).</title>
        <authorList>
            <person name="Shao F."/>
        </authorList>
    </citation>
    <scope>NUCLEOTIDE SEQUENCE [LARGE SCALE GENOMIC DNA]</scope>
    <source>
        <strain evidence="4">EC202008001</strain>
        <tissue evidence="4">Blood</tissue>
    </source>
</reference>
<evidence type="ECO:0000256" key="2">
    <source>
        <dbReference type="SAM" id="SignalP"/>
    </source>
</evidence>
<keyword evidence="2" id="KW-0732">Signal</keyword>
<keyword evidence="1" id="KW-0472">Membrane</keyword>
<dbReference type="InterPro" id="IPR042974">
    <property type="entry name" value="JAM-C"/>
</dbReference>
<dbReference type="Proteomes" id="UP000824219">
    <property type="component" value="Linkage Group LG11"/>
</dbReference>
<feature type="domain" description="Ig-like" evidence="3">
    <location>
        <begin position="146"/>
        <end position="240"/>
    </location>
</feature>
<dbReference type="EMBL" id="JAHKSW010000011">
    <property type="protein sequence ID" value="KAG7327066.1"/>
    <property type="molecule type" value="Genomic_DNA"/>
</dbReference>
<dbReference type="InterPro" id="IPR036179">
    <property type="entry name" value="Ig-like_dom_sf"/>
</dbReference>
<feature type="signal peptide" evidence="2">
    <location>
        <begin position="1"/>
        <end position="33"/>
    </location>
</feature>
<evidence type="ECO:0000313" key="4">
    <source>
        <dbReference type="EMBL" id="KAG7327066.1"/>
    </source>
</evidence>
<accession>A0A9D3SJQ5</accession>
<dbReference type="PROSITE" id="PS50835">
    <property type="entry name" value="IG_LIKE"/>
    <property type="match status" value="1"/>
</dbReference>
<dbReference type="Gene3D" id="2.60.40.10">
    <property type="entry name" value="Immunoglobulins"/>
    <property type="match status" value="1"/>
</dbReference>
<feature type="chain" id="PRO_5039176871" description="Ig-like domain-containing protein" evidence="2">
    <location>
        <begin position="34"/>
        <end position="330"/>
    </location>
</feature>
<dbReference type="InterPro" id="IPR007110">
    <property type="entry name" value="Ig-like_dom"/>
</dbReference>
<dbReference type="GO" id="GO:0098636">
    <property type="term" value="C:protein complex involved in cell adhesion"/>
    <property type="evidence" value="ECO:0007669"/>
    <property type="project" value="TreeGrafter"/>
</dbReference>
<dbReference type="OrthoDB" id="9942764at2759"/>
<dbReference type="GO" id="GO:0005178">
    <property type="term" value="F:integrin binding"/>
    <property type="evidence" value="ECO:0007669"/>
    <property type="project" value="TreeGrafter"/>
</dbReference>
<dbReference type="PANTHER" id="PTHR44598">
    <property type="entry name" value="JUNCTIONAL ADHESION MOLECULE C"/>
    <property type="match status" value="1"/>
</dbReference>
<dbReference type="InterPro" id="IPR013783">
    <property type="entry name" value="Ig-like_fold"/>
</dbReference>
<evidence type="ECO:0000259" key="3">
    <source>
        <dbReference type="PROSITE" id="PS50835"/>
    </source>
</evidence>
<feature type="transmembrane region" description="Helical" evidence="1">
    <location>
        <begin position="260"/>
        <end position="280"/>
    </location>
</feature>
<dbReference type="AlphaFoldDB" id="A0A9D3SJQ5"/>
<gene>
    <name evidence="4" type="ORF">KOW79_010467</name>
</gene>
<dbReference type="GO" id="GO:0042803">
    <property type="term" value="F:protein homodimerization activity"/>
    <property type="evidence" value="ECO:0007669"/>
    <property type="project" value="InterPro"/>
</dbReference>
<dbReference type="GO" id="GO:0016477">
    <property type="term" value="P:cell migration"/>
    <property type="evidence" value="ECO:0007669"/>
    <property type="project" value="TreeGrafter"/>
</dbReference>
<sequence length="330" mass="36781">MEIYNRTAAALNQDMDSATLLFFLLMISSLCLGQSVNNLFRLKCQPAVGVIGQTTNIICDMEAETVPIVNTVVITKIGETEPCFTFNRRDDLVIGDPRFQHKNVPSLQLENTMISDEGDYSYFIRTSHGKEDIRFTINVTAKYHEPVISSKQKELVSGGAADLYCNASGGYPAGTINWFDGSKTNWTKNAVLQITPGDDGLFTLSSKLNFKSFDPIWGDFQCIVLNSKYQEEGRSNSNLQIIGTLDNPRDPGNDSMMKNIVAATVVIGSLIVGLLIALLLKRRRFQQLRRTSAVPFLRDNEPEPVYSEEENALNEPFYKKAAEADQNIEV</sequence>
<keyword evidence="5" id="KW-1185">Reference proteome</keyword>
<keyword evidence="1" id="KW-0812">Transmembrane</keyword>
<dbReference type="GO" id="GO:0046982">
    <property type="term" value="F:protein heterodimerization activity"/>
    <property type="evidence" value="ECO:0007669"/>
    <property type="project" value="InterPro"/>
</dbReference>
<evidence type="ECO:0000313" key="5">
    <source>
        <dbReference type="Proteomes" id="UP000824219"/>
    </source>
</evidence>
<name>A0A9D3SJQ5_9TELE</name>
<organism evidence="4 5">
    <name type="scientific">Hemibagrus wyckioides</name>
    <dbReference type="NCBI Taxonomy" id="337641"/>
    <lineage>
        <taxon>Eukaryota</taxon>
        <taxon>Metazoa</taxon>
        <taxon>Chordata</taxon>
        <taxon>Craniata</taxon>
        <taxon>Vertebrata</taxon>
        <taxon>Euteleostomi</taxon>
        <taxon>Actinopterygii</taxon>
        <taxon>Neopterygii</taxon>
        <taxon>Teleostei</taxon>
        <taxon>Ostariophysi</taxon>
        <taxon>Siluriformes</taxon>
        <taxon>Bagridae</taxon>
        <taxon>Hemibagrus</taxon>
    </lineage>
</organism>
<keyword evidence="1" id="KW-1133">Transmembrane helix</keyword>
<dbReference type="PANTHER" id="PTHR44598:SF3">
    <property type="entry name" value="JUNCTIONAL ADHESION MOLECULE 3B"/>
    <property type="match status" value="1"/>
</dbReference>
<dbReference type="GO" id="GO:0044291">
    <property type="term" value="C:cell-cell contact zone"/>
    <property type="evidence" value="ECO:0007669"/>
    <property type="project" value="TreeGrafter"/>
</dbReference>
<dbReference type="SUPFAM" id="SSF48726">
    <property type="entry name" value="Immunoglobulin"/>
    <property type="match status" value="1"/>
</dbReference>
<dbReference type="GO" id="GO:0005886">
    <property type="term" value="C:plasma membrane"/>
    <property type="evidence" value="ECO:0007669"/>
    <property type="project" value="TreeGrafter"/>
</dbReference>
<protein>
    <recommendedName>
        <fullName evidence="3">Ig-like domain-containing protein</fullName>
    </recommendedName>
</protein>